<evidence type="ECO:0000256" key="1">
    <source>
        <dbReference type="SAM" id="MobiDB-lite"/>
    </source>
</evidence>
<dbReference type="GO" id="GO:0050839">
    <property type="term" value="F:cell adhesion molecule binding"/>
    <property type="evidence" value="ECO:0007669"/>
    <property type="project" value="TreeGrafter"/>
</dbReference>
<feature type="region of interest" description="Disordered" evidence="1">
    <location>
        <begin position="613"/>
        <end position="632"/>
    </location>
</feature>
<sequence length="1091" mass="122649">MLGFQHRFQPFGQQQFGLNQPNLFQGQQSQVQQVLIPPQEQQILSPPPPSPNPPRHPQSLIFQQNPVDAFRTQPVQNQVRNQPQRFPQQNFVSQDQAFANQHANFQRALPQQPFNQQFNQQQNAFNQQFQKQRPLISQPPATNPPQVNQQQALLNQQQLLINHQQALLNQQQNFRQTFPQQSVFSNNQNFQQQSFQQTQQQNFPPFQSNNQPKSSFPPTPFPKAQEESFFRQNSIQSPVQRPTFEFQPAPQQPVTRYPVEVATQTTPQQTENPNILLQKSREQQQYRLGGNYLSTGRDTEVTQTTRPTTVQNFVTTSTAPKTPKPIVKEIRINLDENNNPITDSPQLYIKDTRQKQFQQIRQQNKQQSQPQQQTQQSTRKEKSQKPSQSDKTQEDLINEQIQKLLQRHNLEIIDKEKDSTESQEAQLSQFSRVLKGKYNYNVQLVSGGSILKESKEKKPTTVAVPRTTTLPPLPDLPEHIKKEYDIKLVNKDDFFKQFDIVGAGGDGKTLGNNTLFLANGQELEIVSVGPDGKMKKLPLGKKPTKKSVATTTTTTVKPPRVLFEELAKGAIPPGADFELIRQNENGEIEKVTDVSNAKKVTFVLLEEQPDGSVKVQGVKGNGNSDSSDRDSVNSIIKRIKEGSLKLPPSQNTQSSSLFTNEIPRFRSATIKSFVTLPPSTTAYKSNRYQSPTSTPIATRYHSTPEPPPSATDGIYDIYADINGITTEVPTSTPRRRIRPTSSSTYLLRSTLAPKTKAPKRVINKLSSKYEDQNYGRTEATTFRTVDYPATEVYTAPPDVIAEESNIDNNRPLTEILKDHGLNQMAKFLDQSGLDTILNETGPYTIFIPTDKAFKALESQLGGTDRAEDKFRENPRLLSGLLLHHVVPGSFRVEDLQDEMTGVSLAGTQLRVNTYEDKKKGGQKIVTINGAKVSIEDKDINVPQGLAHAVDRVLFPLPVGDILQTLRGDRERRFTKFLKSLEASGLSDMLTGSKTYTVFAPTDGAFSALTDSELDKLLTRRDAARTIVLRHIIPGTLYGAGMQYYQLKETMEKGQKIAIYRDSGKIKANSAEVISSNIPATNGVIHVVETLL</sequence>
<evidence type="ECO:0000313" key="3">
    <source>
        <dbReference type="EMBL" id="KAL0273786.1"/>
    </source>
</evidence>
<dbReference type="GO" id="GO:0031012">
    <property type="term" value="C:extracellular matrix"/>
    <property type="evidence" value="ECO:0007669"/>
    <property type="project" value="TreeGrafter"/>
</dbReference>
<dbReference type="Gene3D" id="2.30.180.10">
    <property type="entry name" value="FAS1 domain"/>
    <property type="match status" value="2"/>
</dbReference>
<dbReference type="GO" id="GO:0005615">
    <property type="term" value="C:extracellular space"/>
    <property type="evidence" value="ECO:0007669"/>
    <property type="project" value="TreeGrafter"/>
</dbReference>
<gene>
    <name evidence="3" type="ORF">PYX00_006378</name>
</gene>
<dbReference type="AlphaFoldDB" id="A0AAW2HVY5"/>
<feature type="region of interest" description="Disordered" evidence="1">
    <location>
        <begin position="191"/>
        <end position="229"/>
    </location>
</feature>
<feature type="region of interest" description="Disordered" evidence="1">
    <location>
        <begin position="41"/>
        <end position="60"/>
    </location>
</feature>
<feature type="compositionally biased region" description="Low complexity" evidence="1">
    <location>
        <begin position="191"/>
        <end position="214"/>
    </location>
</feature>
<evidence type="ECO:0000259" key="2">
    <source>
        <dbReference type="PROSITE" id="PS50213"/>
    </source>
</evidence>
<comment type="caution">
    <text evidence="3">The sequence shown here is derived from an EMBL/GenBank/DDBJ whole genome shotgun (WGS) entry which is preliminary data.</text>
</comment>
<dbReference type="GO" id="GO:0007155">
    <property type="term" value="P:cell adhesion"/>
    <property type="evidence" value="ECO:0007669"/>
    <property type="project" value="TreeGrafter"/>
</dbReference>
<organism evidence="3">
    <name type="scientific">Menopon gallinae</name>
    <name type="common">poultry shaft louse</name>
    <dbReference type="NCBI Taxonomy" id="328185"/>
    <lineage>
        <taxon>Eukaryota</taxon>
        <taxon>Metazoa</taxon>
        <taxon>Ecdysozoa</taxon>
        <taxon>Arthropoda</taxon>
        <taxon>Hexapoda</taxon>
        <taxon>Insecta</taxon>
        <taxon>Pterygota</taxon>
        <taxon>Neoptera</taxon>
        <taxon>Paraneoptera</taxon>
        <taxon>Psocodea</taxon>
        <taxon>Troctomorpha</taxon>
        <taxon>Phthiraptera</taxon>
        <taxon>Amblycera</taxon>
        <taxon>Menoponidae</taxon>
        <taxon>Menopon</taxon>
    </lineage>
</organism>
<dbReference type="PANTHER" id="PTHR10900">
    <property type="entry name" value="PERIOSTIN-RELATED"/>
    <property type="match status" value="1"/>
</dbReference>
<dbReference type="SUPFAM" id="SSF82153">
    <property type="entry name" value="FAS1 domain"/>
    <property type="match status" value="2"/>
</dbReference>
<accession>A0AAW2HVY5</accession>
<feature type="region of interest" description="Disordered" evidence="1">
    <location>
        <begin position="353"/>
        <end position="394"/>
    </location>
</feature>
<feature type="compositionally biased region" description="Low complexity" evidence="1">
    <location>
        <begin position="460"/>
        <end position="470"/>
    </location>
</feature>
<dbReference type="PROSITE" id="PS50213">
    <property type="entry name" value="FAS1"/>
    <property type="match status" value="2"/>
</dbReference>
<feature type="region of interest" description="Disordered" evidence="1">
    <location>
        <begin position="684"/>
        <end position="710"/>
    </location>
</feature>
<dbReference type="FunFam" id="2.30.180.10:FF:000032">
    <property type="entry name" value="Fasciclin domain-containing protein, putative"/>
    <property type="match status" value="1"/>
</dbReference>
<dbReference type="EMBL" id="JARGDH010000003">
    <property type="protein sequence ID" value="KAL0273786.1"/>
    <property type="molecule type" value="Genomic_DNA"/>
</dbReference>
<dbReference type="PANTHER" id="PTHR10900:SF120">
    <property type="entry name" value="MUCIN-5AC-RELATED"/>
    <property type="match status" value="1"/>
</dbReference>
<dbReference type="InterPro" id="IPR000782">
    <property type="entry name" value="FAS1_domain"/>
</dbReference>
<protein>
    <recommendedName>
        <fullName evidence="2">FAS1 domain-containing protein</fullName>
    </recommendedName>
</protein>
<dbReference type="SMART" id="SM00554">
    <property type="entry name" value="FAS1"/>
    <property type="match status" value="2"/>
</dbReference>
<feature type="domain" description="FAS1" evidence="2">
    <location>
        <begin position="958"/>
        <end position="1091"/>
    </location>
</feature>
<reference evidence="3" key="1">
    <citation type="journal article" date="2024" name="Gigascience">
        <title>Chromosome-level genome of the poultry shaft louse Menopon gallinae provides insight into the host-switching and adaptive evolution of parasitic lice.</title>
        <authorList>
            <person name="Xu Y."/>
            <person name="Ma L."/>
            <person name="Liu S."/>
            <person name="Liang Y."/>
            <person name="Liu Q."/>
            <person name="He Z."/>
            <person name="Tian L."/>
            <person name="Duan Y."/>
            <person name="Cai W."/>
            <person name="Li H."/>
            <person name="Song F."/>
        </authorList>
    </citation>
    <scope>NUCLEOTIDE SEQUENCE</scope>
    <source>
        <strain evidence="3">Cailab_2023a</strain>
    </source>
</reference>
<feature type="compositionally biased region" description="Pro residues" evidence="1">
    <location>
        <begin position="45"/>
        <end position="56"/>
    </location>
</feature>
<feature type="domain" description="FAS1" evidence="2">
    <location>
        <begin position="808"/>
        <end position="953"/>
    </location>
</feature>
<dbReference type="Pfam" id="PF02469">
    <property type="entry name" value="Fasciclin"/>
    <property type="match status" value="2"/>
</dbReference>
<name>A0AAW2HVY5_9NEOP</name>
<dbReference type="GO" id="GO:0030198">
    <property type="term" value="P:extracellular matrix organization"/>
    <property type="evidence" value="ECO:0007669"/>
    <property type="project" value="TreeGrafter"/>
</dbReference>
<feature type="compositionally biased region" description="Polar residues" evidence="1">
    <location>
        <begin position="684"/>
        <end position="696"/>
    </location>
</feature>
<dbReference type="InterPro" id="IPR050904">
    <property type="entry name" value="Adhesion/Biosynth-related"/>
</dbReference>
<feature type="compositionally biased region" description="Low complexity" evidence="1">
    <location>
        <begin position="355"/>
        <end position="377"/>
    </location>
</feature>
<proteinExistence type="predicted"/>
<dbReference type="InterPro" id="IPR036378">
    <property type="entry name" value="FAS1_dom_sf"/>
</dbReference>
<feature type="region of interest" description="Disordered" evidence="1">
    <location>
        <begin position="456"/>
        <end position="476"/>
    </location>
</feature>